<dbReference type="InterPro" id="IPR007278">
    <property type="entry name" value="DUF397"/>
</dbReference>
<accession>A0A852TVY6</accession>
<keyword evidence="3" id="KW-1185">Reference proteome</keyword>
<comment type="caution">
    <text evidence="2">The sequence shown here is derived from an EMBL/GenBank/DDBJ whole genome shotgun (WGS) entry which is preliminary data.</text>
</comment>
<dbReference type="AlphaFoldDB" id="A0A852TVY6"/>
<gene>
    <name evidence="2" type="ORF">HDA32_002142</name>
</gene>
<evidence type="ECO:0000313" key="2">
    <source>
        <dbReference type="EMBL" id="NYE47022.1"/>
    </source>
</evidence>
<proteinExistence type="predicted"/>
<protein>
    <recommendedName>
        <fullName evidence="1">DUF397 domain-containing protein</fullName>
    </recommendedName>
</protein>
<evidence type="ECO:0000313" key="3">
    <source>
        <dbReference type="Proteomes" id="UP000589036"/>
    </source>
</evidence>
<feature type="domain" description="DUF397" evidence="1">
    <location>
        <begin position="2"/>
        <end position="53"/>
    </location>
</feature>
<dbReference type="RefSeq" id="WP_179643034.1">
    <property type="nucleotide sequence ID" value="NZ_BAAAYY010000001.1"/>
</dbReference>
<name>A0A852TVY6_9ACTN</name>
<sequence length="56" mass="6148">MNWHTSSYTSGDGGNCVEVAETPEVVYVRDTKNRGHGSLTFPASEWTAFLADADRL</sequence>
<dbReference type="Pfam" id="PF04149">
    <property type="entry name" value="DUF397"/>
    <property type="match status" value="1"/>
</dbReference>
<dbReference type="Proteomes" id="UP000589036">
    <property type="component" value="Unassembled WGS sequence"/>
</dbReference>
<reference evidence="2 3" key="1">
    <citation type="submission" date="2020-07" db="EMBL/GenBank/DDBJ databases">
        <title>Sequencing the genomes of 1000 actinobacteria strains.</title>
        <authorList>
            <person name="Klenk H.-P."/>
        </authorList>
    </citation>
    <scope>NUCLEOTIDE SEQUENCE [LARGE SCALE GENOMIC DNA]</scope>
    <source>
        <strain evidence="2 3">CXB654</strain>
    </source>
</reference>
<dbReference type="EMBL" id="JACCCC010000001">
    <property type="protein sequence ID" value="NYE47022.1"/>
    <property type="molecule type" value="Genomic_DNA"/>
</dbReference>
<evidence type="ECO:0000259" key="1">
    <source>
        <dbReference type="Pfam" id="PF04149"/>
    </source>
</evidence>
<organism evidence="2 3">
    <name type="scientific">Spinactinospora alkalitolerans</name>
    <dbReference type="NCBI Taxonomy" id="687207"/>
    <lineage>
        <taxon>Bacteria</taxon>
        <taxon>Bacillati</taxon>
        <taxon>Actinomycetota</taxon>
        <taxon>Actinomycetes</taxon>
        <taxon>Streptosporangiales</taxon>
        <taxon>Nocardiopsidaceae</taxon>
        <taxon>Spinactinospora</taxon>
    </lineage>
</organism>